<keyword evidence="7 11" id="KW-0675">Receptor</keyword>
<evidence type="ECO:0000256" key="3">
    <source>
        <dbReference type="ARBA" id="ARBA00022475"/>
    </source>
</evidence>
<organism evidence="11 12">
    <name type="scientific">Tribolium castaneum</name>
    <name type="common">Red flour beetle</name>
    <dbReference type="NCBI Taxonomy" id="7070"/>
    <lineage>
        <taxon>Eukaryota</taxon>
        <taxon>Metazoa</taxon>
        <taxon>Ecdysozoa</taxon>
        <taxon>Arthropoda</taxon>
        <taxon>Hexapoda</taxon>
        <taxon>Insecta</taxon>
        <taxon>Pterygota</taxon>
        <taxon>Neoptera</taxon>
        <taxon>Endopterygota</taxon>
        <taxon>Coleoptera</taxon>
        <taxon>Polyphaga</taxon>
        <taxon>Cucujiformia</taxon>
        <taxon>Tenebrionidae</taxon>
        <taxon>Tenebrionidae incertae sedis</taxon>
        <taxon>Tribolium</taxon>
    </lineage>
</organism>
<accession>A0A139W9V1</accession>
<keyword evidence="5 9" id="KW-1133">Transmembrane helix</keyword>
<dbReference type="OMA" id="ATICCIG"/>
<dbReference type="InterPro" id="IPR001320">
    <property type="entry name" value="Iontro_rcpt_C"/>
</dbReference>
<keyword evidence="4 9" id="KW-0812">Transmembrane</keyword>
<dbReference type="AlphaFoldDB" id="A0A139W9V1"/>
<name>A0A139W9V1_TRICA</name>
<evidence type="ECO:0000256" key="1">
    <source>
        <dbReference type="ARBA" id="ARBA00004651"/>
    </source>
</evidence>
<keyword evidence="6 9" id="KW-0472">Membrane</keyword>
<evidence type="ECO:0000313" key="12">
    <source>
        <dbReference type="Proteomes" id="UP000007266"/>
    </source>
</evidence>
<dbReference type="EMBL" id="KQ971905">
    <property type="protein sequence ID" value="KYB24694.1"/>
    <property type="molecule type" value="Genomic_DNA"/>
</dbReference>
<comment type="subcellular location">
    <subcellularLocation>
        <location evidence="1">Cell membrane</location>
        <topology evidence="1">Multi-pass membrane protein</topology>
    </subcellularLocation>
</comment>
<comment type="similarity">
    <text evidence="2">Belongs to the glutamate-gated ion channel (TC 1.A.10.1) family.</text>
</comment>
<evidence type="ECO:0000259" key="10">
    <source>
        <dbReference type="Pfam" id="PF00060"/>
    </source>
</evidence>
<evidence type="ECO:0000256" key="6">
    <source>
        <dbReference type="ARBA" id="ARBA00023136"/>
    </source>
</evidence>
<dbReference type="Pfam" id="PF00060">
    <property type="entry name" value="Lig_chan"/>
    <property type="match status" value="1"/>
</dbReference>
<dbReference type="SUPFAM" id="SSF53850">
    <property type="entry name" value="Periplasmic binding protein-like II"/>
    <property type="match status" value="1"/>
</dbReference>
<dbReference type="Gene3D" id="3.40.190.10">
    <property type="entry name" value="Periplasmic binding protein-like II"/>
    <property type="match status" value="1"/>
</dbReference>
<feature type="transmembrane region" description="Helical" evidence="9">
    <location>
        <begin position="174"/>
        <end position="198"/>
    </location>
</feature>
<dbReference type="STRING" id="7070.A0A139W9V1"/>
<dbReference type="InParanoid" id="A0A139W9V1"/>
<feature type="transmembrane region" description="Helical" evidence="9">
    <location>
        <begin position="101"/>
        <end position="128"/>
    </location>
</feature>
<evidence type="ECO:0000256" key="7">
    <source>
        <dbReference type="ARBA" id="ARBA00023170"/>
    </source>
</evidence>
<dbReference type="GO" id="GO:0050906">
    <property type="term" value="P:detection of stimulus involved in sensory perception"/>
    <property type="evidence" value="ECO:0007669"/>
    <property type="project" value="UniProtKB-ARBA"/>
</dbReference>
<gene>
    <name evidence="11" type="primary">AUGUSTUS-3.0.2_31660</name>
    <name evidence="11" type="ORF">TcasGA2_TC031660</name>
</gene>
<evidence type="ECO:0000256" key="9">
    <source>
        <dbReference type="SAM" id="Phobius"/>
    </source>
</evidence>
<evidence type="ECO:0000313" key="11">
    <source>
        <dbReference type="EMBL" id="KYB24694.1"/>
    </source>
</evidence>
<evidence type="ECO:0000256" key="8">
    <source>
        <dbReference type="ARBA" id="ARBA00023180"/>
    </source>
</evidence>
<proteinExistence type="inferred from homology"/>
<dbReference type="InterPro" id="IPR052192">
    <property type="entry name" value="Insect_Ionotropic_Sensory_Rcpt"/>
</dbReference>
<keyword evidence="12" id="KW-1185">Reference proteome</keyword>
<evidence type="ECO:0000256" key="5">
    <source>
        <dbReference type="ARBA" id="ARBA00022989"/>
    </source>
</evidence>
<dbReference type="PANTHER" id="PTHR42643">
    <property type="entry name" value="IONOTROPIC RECEPTOR 20A-RELATED"/>
    <property type="match status" value="1"/>
</dbReference>
<keyword evidence="8" id="KW-0325">Glycoprotein</keyword>
<feature type="domain" description="Ionotropic glutamate receptor C-terminal" evidence="10">
    <location>
        <begin position="111"/>
        <end position="368"/>
    </location>
</feature>
<evidence type="ECO:0000256" key="2">
    <source>
        <dbReference type="ARBA" id="ARBA00008685"/>
    </source>
</evidence>
<keyword evidence="3" id="KW-1003">Cell membrane</keyword>
<protein>
    <submittedName>
        <fullName evidence="11">Glutamate receptor ionotropic, delta-1-like Protein</fullName>
    </submittedName>
</protein>
<dbReference type="PANTHER" id="PTHR42643:SF33">
    <property type="entry name" value="GLUTAMATE RECEPTOR 2-LIKE PROTEIN"/>
    <property type="match status" value="1"/>
</dbReference>
<dbReference type="Gene3D" id="1.10.287.70">
    <property type="match status" value="1"/>
</dbReference>
<feature type="transmembrane region" description="Helical" evidence="9">
    <location>
        <begin position="361"/>
        <end position="382"/>
    </location>
</feature>
<dbReference type="GO" id="GO:0005886">
    <property type="term" value="C:plasma membrane"/>
    <property type="evidence" value="ECO:0007669"/>
    <property type="project" value="UniProtKB-SubCell"/>
</dbReference>
<reference evidence="11 12" key="2">
    <citation type="journal article" date="2010" name="Nucleic Acids Res.">
        <title>BeetleBase in 2010: revisions to provide comprehensive genomic information for Tribolium castaneum.</title>
        <authorList>
            <person name="Kim H.S."/>
            <person name="Murphy T."/>
            <person name="Xia J."/>
            <person name="Caragea D."/>
            <person name="Park Y."/>
            <person name="Beeman R.W."/>
            <person name="Lorenzen M.D."/>
            <person name="Butcher S."/>
            <person name="Manak J.R."/>
            <person name="Brown S.J."/>
        </authorList>
    </citation>
    <scope>NUCLEOTIDE SEQUENCE [LARGE SCALE GENOMIC DNA]</scope>
    <source>
        <strain evidence="11 12">Georgia GA2</strain>
    </source>
</reference>
<sequence>MENVIEDNTSDKQLNEISSYFQHFFNSSIEILYFEKLGRKENGKEWTDLLGAVVNEEVDLGLDTIIKTEERYYDMAFTHNILTSMRNIYIKHQPSNELRDIYLIPFGTKLILFVMITGFTLCLLMTIINKVTNKITENGNDSKDNSFGEATICCIGIFTMQGSLWSPSTYSGNIILITSLAFALVIFNSYSAFITSILSVELSSIRSVEDLLESNYNIGYVKNSQDEVYLRSMNDTQLQQIYLRGYLYNTVGNVTEGLYKSYKGHYGFFASTNIARKELQRINNYKCNYEIMEIPIMKTKNTIAFPLARKSHYKKVIDLSIMRMYETGIYKYFYSMVVPTYSKCDERRIFRSAHLPDLSSAFGILIIGVKLSVIIIIAECLWKRKRVIYLKIKKNWLKTNLYHRGRQRNERIISQKSAL</sequence>
<evidence type="ECO:0000256" key="4">
    <source>
        <dbReference type="ARBA" id="ARBA00022692"/>
    </source>
</evidence>
<dbReference type="GO" id="GO:0015276">
    <property type="term" value="F:ligand-gated monoatomic ion channel activity"/>
    <property type="evidence" value="ECO:0007669"/>
    <property type="project" value="InterPro"/>
</dbReference>
<dbReference type="Proteomes" id="UP000007266">
    <property type="component" value="Unassembled WGS sequence"/>
</dbReference>
<reference evidence="11 12" key="1">
    <citation type="journal article" date="2008" name="Nature">
        <title>The genome of the model beetle and pest Tribolium castaneum.</title>
        <authorList>
            <consortium name="Tribolium Genome Sequencing Consortium"/>
            <person name="Richards S."/>
            <person name="Gibbs R.A."/>
            <person name="Weinstock G.M."/>
            <person name="Brown S.J."/>
            <person name="Denell R."/>
            <person name="Beeman R.W."/>
            <person name="Gibbs R."/>
            <person name="Beeman R.W."/>
            <person name="Brown S.J."/>
            <person name="Bucher G."/>
            <person name="Friedrich M."/>
            <person name="Grimmelikhuijzen C.J."/>
            <person name="Klingler M."/>
            <person name="Lorenzen M."/>
            <person name="Richards S."/>
            <person name="Roth S."/>
            <person name="Schroder R."/>
            <person name="Tautz D."/>
            <person name="Zdobnov E.M."/>
            <person name="Muzny D."/>
            <person name="Gibbs R.A."/>
            <person name="Weinstock G.M."/>
            <person name="Attaway T."/>
            <person name="Bell S."/>
            <person name="Buhay C.J."/>
            <person name="Chandrabose M.N."/>
            <person name="Chavez D."/>
            <person name="Clerk-Blankenburg K.P."/>
            <person name="Cree A."/>
            <person name="Dao M."/>
            <person name="Davis C."/>
            <person name="Chacko J."/>
            <person name="Dinh H."/>
            <person name="Dugan-Rocha S."/>
            <person name="Fowler G."/>
            <person name="Garner T.T."/>
            <person name="Garnes J."/>
            <person name="Gnirke A."/>
            <person name="Hawes A."/>
            <person name="Hernandez J."/>
            <person name="Hines S."/>
            <person name="Holder M."/>
            <person name="Hume J."/>
            <person name="Jhangiani S.N."/>
            <person name="Joshi V."/>
            <person name="Khan Z.M."/>
            <person name="Jackson L."/>
            <person name="Kovar C."/>
            <person name="Kowis A."/>
            <person name="Lee S."/>
            <person name="Lewis L.R."/>
            <person name="Margolis J."/>
            <person name="Morgan M."/>
            <person name="Nazareth L.V."/>
            <person name="Nguyen N."/>
            <person name="Okwuonu G."/>
            <person name="Parker D."/>
            <person name="Richards S."/>
            <person name="Ruiz S.J."/>
            <person name="Santibanez J."/>
            <person name="Savard J."/>
            <person name="Scherer S.E."/>
            <person name="Schneider B."/>
            <person name="Sodergren E."/>
            <person name="Tautz D."/>
            <person name="Vattahil S."/>
            <person name="Villasana D."/>
            <person name="White C.S."/>
            <person name="Wright R."/>
            <person name="Park Y."/>
            <person name="Beeman R.W."/>
            <person name="Lord J."/>
            <person name="Oppert B."/>
            <person name="Lorenzen M."/>
            <person name="Brown S."/>
            <person name="Wang L."/>
            <person name="Savard J."/>
            <person name="Tautz D."/>
            <person name="Richards S."/>
            <person name="Weinstock G."/>
            <person name="Gibbs R.A."/>
            <person name="Liu Y."/>
            <person name="Worley K."/>
            <person name="Weinstock G."/>
            <person name="Elsik C.G."/>
            <person name="Reese J.T."/>
            <person name="Elhaik E."/>
            <person name="Landan G."/>
            <person name="Graur D."/>
            <person name="Arensburger P."/>
            <person name="Atkinson P."/>
            <person name="Beeman R.W."/>
            <person name="Beidler J."/>
            <person name="Brown S.J."/>
            <person name="Demuth J.P."/>
            <person name="Drury D.W."/>
            <person name="Du Y.Z."/>
            <person name="Fujiwara H."/>
            <person name="Lorenzen M."/>
            <person name="Maselli V."/>
            <person name="Osanai M."/>
            <person name="Park Y."/>
            <person name="Robertson H.M."/>
            <person name="Tu Z."/>
            <person name="Wang J.J."/>
            <person name="Wang S."/>
            <person name="Richards S."/>
            <person name="Song H."/>
            <person name="Zhang L."/>
            <person name="Sodergren E."/>
            <person name="Werner D."/>
            <person name="Stanke M."/>
            <person name="Morgenstern B."/>
            <person name="Solovyev V."/>
            <person name="Kosarev P."/>
            <person name="Brown G."/>
            <person name="Chen H.C."/>
            <person name="Ermolaeva O."/>
            <person name="Hlavina W."/>
            <person name="Kapustin Y."/>
            <person name="Kiryutin B."/>
            <person name="Kitts P."/>
            <person name="Maglott D."/>
            <person name="Pruitt K."/>
            <person name="Sapojnikov V."/>
            <person name="Souvorov A."/>
            <person name="Mackey A.J."/>
            <person name="Waterhouse R.M."/>
            <person name="Wyder S."/>
            <person name="Zdobnov E.M."/>
            <person name="Zdobnov E.M."/>
            <person name="Wyder S."/>
            <person name="Kriventseva E.V."/>
            <person name="Kadowaki T."/>
            <person name="Bork P."/>
            <person name="Aranda M."/>
            <person name="Bao R."/>
            <person name="Beermann A."/>
            <person name="Berns N."/>
            <person name="Bolognesi R."/>
            <person name="Bonneton F."/>
            <person name="Bopp D."/>
            <person name="Brown S.J."/>
            <person name="Bucher G."/>
            <person name="Butts T."/>
            <person name="Chaumot A."/>
            <person name="Denell R.E."/>
            <person name="Ferrier D.E."/>
            <person name="Friedrich M."/>
            <person name="Gordon C.M."/>
            <person name="Jindra M."/>
            <person name="Klingler M."/>
            <person name="Lan Q."/>
            <person name="Lattorff H.M."/>
            <person name="Laudet V."/>
            <person name="von Levetsow C."/>
            <person name="Liu Z."/>
            <person name="Lutz R."/>
            <person name="Lynch J.A."/>
            <person name="da Fonseca R.N."/>
            <person name="Posnien N."/>
            <person name="Reuter R."/>
            <person name="Roth S."/>
            <person name="Savard J."/>
            <person name="Schinko J.B."/>
            <person name="Schmitt C."/>
            <person name="Schoppmeier M."/>
            <person name="Schroder R."/>
            <person name="Shippy T.D."/>
            <person name="Simonnet F."/>
            <person name="Marques-Souza H."/>
            <person name="Tautz D."/>
            <person name="Tomoyasu Y."/>
            <person name="Trauner J."/>
            <person name="Van der Zee M."/>
            <person name="Vervoort M."/>
            <person name="Wittkopp N."/>
            <person name="Wimmer E.A."/>
            <person name="Yang X."/>
            <person name="Jones A.K."/>
            <person name="Sattelle D.B."/>
            <person name="Ebert P.R."/>
            <person name="Nelson D."/>
            <person name="Scott J.G."/>
            <person name="Beeman R.W."/>
            <person name="Muthukrishnan S."/>
            <person name="Kramer K.J."/>
            <person name="Arakane Y."/>
            <person name="Beeman R.W."/>
            <person name="Zhu Q."/>
            <person name="Hogenkamp D."/>
            <person name="Dixit R."/>
            <person name="Oppert B."/>
            <person name="Jiang H."/>
            <person name="Zou Z."/>
            <person name="Marshall J."/>
            <person name="Elpidina E."/>
            <person name="Vinokurov K."/>
            <person name="Oppert C."/>
            <person name="Zou Z."/>
            <person name="Evans J."/>
            <person name="Lu Z."/>
            <person name="Zhao P."/>
            <person name="Sumathipala N."/>
            <person name="Altincicek B."/>
            <person name="Vilcinskas A."/>
            <person name="Williams M."/>
            <person name="Hultmark D."/>
            <person name="Hetru C."/>
            <person name="Jiang H."/>
            <person name="Grimmelikhuijzen C.J."/>
            <person name="Hauser F."/>
            <person name="Cazzamali G."/>
            <person name="Williamson M."/>
            <person name="Park Y."/>
            <person name="Li B."/>
            <person name="Tanaka Y."/>
            <person name="Predel R."/>
            <person name="Neupert S."/>
            <person name="Schachtner J."/>
            <person name="Verleyen P."/>
            <person name="Raible F."/>
            <person name="Bork P."/>
            <person name="Friedrich M."/>
            <person name="Walden K.K."/>
            <person name="Robertson H.M."/>
            <person name="Angeli S."/>
            <person name="Foret S."/>
            <person name="Bucher G."/>
            <person name="Schuetz S."/>
            <person name="Maleszka R."/>
            <person name="Wimmer E.A."/>
            <person name="Beeman R.W."/>
            <person name="Lorenzen M."/>
            <person name="Tomoyasu Y."/>
            <person name="Miller S.C."/>
            <person name="Grossmann D."/>
            <person name="Bucher G."/>
        </authorList>
    </citation>
    <scope>NUCLEOTIDE SEQUENCE [LARGE SCALE GENOMIC DNA]</scope>
    <source>
        <strain evidence="11 12">Georgia GA2</strain>
    </source>
</reference>